<dbReference type="SUPFAM" id="SSF55729">
    <property type="entry name" value="Acyl-CoA N-acyltransferases (Nat)"/>
    <property type="match status" value="1"/>
</dbReference>
<dbReference type="PANTHER" id="PTHR24148">
    <property type="entry name" value="ANKYRIN REPEAT DOMAIN-CONTAINING PROTEIN 39 HOMOLOG-RELATED"/>
    <property type="match status" value="1"/>
</dbReference>
<dbReference type="Gene3D" id="3.40.630.30">
    <property type="match status" value="1"/>
</dbReference>
<dbReference type="Pfam" id="PF00583">
    <property type="entry name" value="Acetyltransf_1"/>
    <property type="match status" value="1"/>
</dbReference>
<dbReference type="PROSITE" id="PS51186">
    <property type="entry name" value="GNAT"/>
    <property type="match status" value="1"/>
</dbReference>
<dbReference type="Pfam" id="PF06985">
    <property type="entry name" value="HET"/>
    <property type="match status" value="1"/>
</dbReference>
<organism evidence="2 3">
    <name type="scientific">Neonectria punicea</name>
    <dbReference type="NCBI Taxonomy" id="979145"/>
    <lineage>
        <taxon>Eukaryota</taxon>
        <taxon>Fungi</taxon>
        <taxon>Dikarya</taxon>
        <taxon>Ascomycota</taxon>
        <taxon>Pezizomycotina</taxon>
        <taxon>Sordariomycetes</taxon>
        <taxon>Hypocreomycetidae</taxon>
        <taxon>Hypocreales</taxon>
        <taxon>Nectriaceae</taxon>
        <taxon>Neonectria</taxon>
    </lineage>
</organism>
<dbReference type="InterPro" id="IPR010730">
    <property type="entry name" value="HET"/>
</dbReference>
<proteinExistence type="predicted"/>
<dbReference type="InterPro" id="IPR000182">
    <property type="entry name" value="GNAT_dom"/>
</dbReference>
<name>A0ABR1H962_9HYPO</name>
<dbReference type="Proteomes" id="UP001498476">
    <property type="component" value="Unassembled WGS sequence"/>
</dbReference>
<dbReference type="InterPro" id="IPR016181">
    <property type="entry name" value="Acyl_CoA_acyltransferase"/>
</dbReference>
<evidence type="ECO:0000259" key="1">
    <source>
        <dbReference type="PROSITE" id="PS51186"/>
    </source>
</evidence>
<feature type="domain" description="N-acetyltransferase" evidence="1">
    <location>
        <begin position="12"/>
        <end position="166"/>
    </location>
</feature>
<dbReference type="CDD" id="cd04301">
    <property type="entry name" value="NAT_SF"/>
    <property type="match status" value="1"/>
</dbReference>
<dbReference type="EMBL" id="JAZAVJ010000057">
    <property type="protein sequence ID" value="KAK7417423.1"/>
    <property type="molecule type" value="Genomic_DNA"/>
</dbReference>
<comment type="caution">
    <text evidence="2">The sequence shown here is derived from an EMBL/GenBank/DDBJ whole genome shotgun (WGS) entry which is preliminary data.</text>
</comment>
<keyword evidence="3" id="KW-1185">Reference proteome</keyword>
<evidence type="ECO:0000313" key="2">
    <source>
        <dbReference type="EMBL" id="KAK7417423.1"/>
    </source>
</evidence>
<dbReference type="PANTHER" id="PTHR24148:SF73">
    <property type="entry name" value="HET DOMAIN PROTEIN (AFU_ORTHOLOGUE AFUA_8G01020)"/>
    <property type="match status" value="1"/>
</dbReference>
<dbReference type="InterPro" id="IPR052895">
    <property type="entry name" value="HetReg/Transcr_Mod"/>
</dbReference>
<accession>A0ABR1H962</accession>
<sequence length="587" mass="64479">MADLLPTRVGDATISRAKPEDIPAIKVIVDEAYSKYIERIGKPPAPMTTNYNELLNTHDIFVLRRDATNTIVGSIILGIDGESDSIKINNLVVDPAAQGRGYGRVLMNYAEELARSQGRPTLTLFTNVKIPSPQLSISLSGRIAQTTLSKSYAYSLSTLSSQIQLSGELISCTLRTCSIFIAQQTGYFALSYVWGDASDTRSILVNGLTFAATRNLVDALIHVCAAQPACRAGLWVDAVCINHMDIPERNVQVAMMSKIYTSATETLAWLGASDALSKAAIRLVNQLWSDDEIMGVGREPKLEKMAGLELIPILEELKDETSPIGVEVFNRRPYWDRIWTLQEAVLAKSCRLIVGTETCFLQALMNIMQWSSTAPLDQFVARDMRAEFPDDIATTMQRIQGMIRNIQNDAETSRPITKLWQTRNTALRIGVRRKFSDAVRTLDCLGNASSRKATDPRDKLFGLAALVNIGVDINYNMSTKDLYVVFSKWVIETLGLGDSLTVHRLLMSAGLASQSSALGLPSWVPDWGIRPVAIPSYSRELRIPDVPSLRPVVLGDALQAKGVLPGTVESTSSPCLIPGLRENMSVE</sequence>
<protein>
    <recommendedName>
        <fullName evidence="1">N-acetyltransferase domain-containing protein</fullName>
    </recommendedName>
</protein>
<evidence type="ECO:0000313" key="3">
    <source>
        <dbReference type="Proteomes" id="UP001498476"/>
    </source>
</evidence>
<reference evidence="2 3" key="1">
    <citation type="journal article" date="2025" name="Microbiol. Resour. Announc.">
        <title>Draft genome sequences for Neonectria magnoliae and Neonectria punicea, canker pathogens of Liriodendron tulipifera and Acer saccharum in West Virginia.</title>
        <authorList>
            <person name="Petronek H.M."/>
            <person name="Kasson M.T."/>
            <person name="Metheny A.M."/>
            <person name="Stauder C.M."/>
            <person name="Lovett B."/>
            <person name="Lynch S.C."/>
            <person name="Garnas J.R."/>
            <person name="Kasson L.R."/>
            <person name="Stajich J.E."/>
        </authorList>
    </citation>
    <scope>NUCLEOTIDE SEQUENCE [LARGE SCALE GENOMIC DNA]</scope>
    <source>
        <strain evidence="2 3">NRRL 64653</strain>
    </source>
</reference>
<gene>
    <name evidence="2" type="ORF">QQX98_004542</name>
</gene>